<accession>A0A2T7UB46</accession>
<evidence type="ECO:0000313" key="5">
    <source>
        <dbReference type="EMBL" id="PVE41884.1"/>
    </source>
</evidence>
<feature type="domain" description="Type I restriction modification DNA specificity" evidence="4">
    <location>
        <begin position="31"/>
        <end position="180"/>
    </location>
</feature>
<dbReference type="EMBL" id="LFYT02000022">
    <property type="protein sequence ID" value="PVE41884.1"/>
    <property type="molecule type" value="Genomic_DNA"/>
</dbReference>
<dbReference type="InterPro" id="IPR044946">
    <property type="entry name" value="Restrct_endonuc_typeI_TRD_sf"/>
</dbReference>
<keyword evidence="2" id="KW-0680">Restriction system</keyword>
<proteinExistence type="inferred from homology"/>
<evidence type="ECO:0000259" key="4">
    <source>
        <dbReference type="Pfam" id="PF01420"/>
    </source>
</evidence>
<dbReference type="Proteomes" id="UP000037507">
    <property type="component" value="Unassembled WGS sequence"/>
</dbReference>
<keyword evidence="3" id="KW-0238">DNA-binding</keyword>
<dbReference type="CDD" id="cd17246">
    <property type="entry name" value="RMtype1_S_SonII-TRD2-CR2_like"/>
    <property type="match status" value="1"/>
</dbReference>
<evidence type="ECO:0000313" key="6">
    <source>
        <dbReference type="Proteomes" id="UP000037507"/>
    </source>
</evidence>
<dbReference type="GO" id="GO:0009307">
    <property type="term" value="P:DNA restriction-modification system"/>
    <property type="evidence" value="ECO:0007669"/>
    <property type="project" value="UniProtKB-KW"/>
</dbReference>
<keyword evidence="6" id="KW-1185">Reference proteome</keyword>
<dbReference type="AlphaFoldDB" id="A0A2T7UB46"/>
<name>A0A2T7UB46_9BURK</name>
<dbReference type="Gene3D" id="3.90.220.20">
    <property type="entry name" value="DNA methylase specificity domains"/>
    <property type="match status" value="2"/>
</dbReference>
<dbReference type="SUPFAM" id="SSF116734">
    <property type="entry name" value="DNA methylase specificity domain"/>
    <property type="match status" value="2"/>
</dbReference>
<sequence>MADFMTTIGSVAEIFDGPHATPFKTSHGPFFLSISSLENGRLDLSKSAHLSEDDFEKWTKRITPRKGDVLFSYETRLGEAALMPDGIKACLGRRMGLLRPRLDKVIPKYLLYAYLSPAFQQAIIANTITGATVDRISVGEIPSFPVRIPGLGEQKKVADLLGHIDSKIDCNNRINAELEAMAKALYDYWFVQFDFPDANGKPYKSSGGKMVYNAMLGREIPQGWVVGPLSDWIAKDKTGDWGKDMAEGNYTLSVDCIRGTDINGLNGKGAVAAPTRFILEKNKGKILAPFDLVIEISGGSPTQSTGRLALMTSESIKRFSRPVICSNFCKAISLKNSFYVFNFAYLWKSAYENKVLFGWEGKTSGIKNLLFEAFTTKHVVCMPSQQLAQRFFDFVCPIEDMKQKRLKENDELALLRDWLLPLLMNGQVTVA</sequence>
<comment type="similarity">
    <text evidence="1">Belongs to the type-I restriction system S methylase family.</text>
</comment>
<dbReference type="STRING" id="1293045.H663_08780"/>
<dbReference type="PANTHER" id="PTHR30408">
    <property type="entry name" value="TYPE-1 RESTRICTION ENZYME ECOKI SPECIFICITY PROTEIN"/>
    <property type="match status" value="1"/>
</dbReference>
<protein>
    <recommendedName>
        <fullName evidence="4">Type I restriction modification DNA specificity domain-containing protein</fullName>
    </recommendedName>
</protein>
<dbReference type="InterPro" id="IPR000055">
    <property type="entry name" value="Restrct_endonuc_typeI_TRD"/>
</dbReference>
<dbReference type="InterPro" id="IPR052021">
    <property type="entry name" value="Type-I_RS_S_subunit"/>
</dbReference>
<dbReference type="OrthoDB" id="9798929at2"/>
<gene>
    <name evidence="5" type="ORF">H663_014910</name>
</gene>
<dbReference type="GO" id="GO:0003677">
    <property type="term" value="F:DNA binding"/>
    <property type="evidence" value="ECO:0007669"/>
    <property type="project" value="UniProtKB-KW"/>
</dbReference>
<comment type="caution">
    <text evidence="5">The sequence shown here is derived from an EMBL/GenBank/DDBJ whole genome shotgun (WGS) entry which is preliminary data.</text>
</comment>
<evidence type="ECO:0000256" key="1">
    <source>
        <dbReference type="ARBA" id="ARBA00010923"/>
    </source>
</evidence>
<evidence type="ECO:0000256" key="3">
    <source>
        <dbReference type="ARBA" id="ARBA00023125"/>
    </source>
</evidence>
<reference evidence="5" key="1">
    <citation type="submission" date="2017-04" db="EMBL/GenBank/DDBJ databases">
        <title>Unexpected and diverse lifestyles within the genus Limnohabitans.</title>
        <authorList>
            <person name="Kasalicky V."/>
            <person name="Mehrshad M."/>
            <person name="Andrei S.-A."/>
            <person name="Salcher M."/>
            <person name="Kratochvilova H."/>
            <person name="Simek K."/>
            <person name="Ghai R."/>
        </authorList>
    </citation>
    <scope>NUCLEOTIDE SEQUENCE [LARGE SCALE GENOMIC DNA]</scope>
    <source>
        <strain evidence="5">II-D5</strain>
    </source>
</reference>
<dbReference type="PANTHER" id="PTHR30408:SF13">
    <property type="entry name" value="TYPE I RESTRICTION ENZYME HINDI SPECIFICITY SUBUNIT"/>
    <property type="match status" value="1"/>
</dbReference>
<evidence type="ECO:0000256" key="2">
    <source>
        <dbReference type="ARBA" id="ARBA00022747"/>
    </source>
</evidence>
<dbReference type="RefSeq" id="WP_053172260.1">
    <property type="nucleotide sequence ID" value="NZ_LFYT02000022.1"/>
</dbReference>
<organism evidence="5 6">
    <name type="scientific">Limnohabitans planktonicus II-D5</name>
    <dbReference type="NCBI Taxonomy" id="1293045"/>
    <lineage>
        <taxon>Bacteria</taxon>
        <taxon>Pseudomonadati</taxon>
        <taxon>Pseudomonadota</taxon>
        <taxon>Betaproteobacteria</taxon>
        <taxon>Burkholderiales</taxon>
        <taxon>Comamonadaceae</taxon>
        <taxon>Limnohabitans</taxon>
    </lineage>
</organism>
<dbReference type="Pfam" id="PF01420">
    <property type="entry name" value="Methylase_S"/>
    <property type="match status" value="1"/>
</dbReference>